<dbReference type="InterPro" id="IPR013783">
    <property type="entry name" value="Ig-like_fold"/>
</dbReference>
<dbReference type="PANTHER" id="PTHR43651">
    <property type="entry name" value="1,4-ALPHA-GLUCAN-BRANCHING ENZYME"/>
    <property type="match status" value="1"/>
</dbReference>
<dbReference type="SUPFAM" id="SSF81296">
    <property type="entry name" value="E set domains"/>
    <property type="match status" value="1"/>
</dbReference>
<accession>A0A9P6FRP9</accession>
<name>A0A9P6FRP9_9FUNG</name>
<dbReference type="EMBL" id="JAABOA010002351">
    <property type="protein sequence ID" value="KAF9579991.1"/>
    <property type="molecule type" value="Genomic_DNA"/>
</dbReference>
<protein>
    <submittedName>
        <fullName evidence="2">Alpha-1,4-glucan branching enzyme</fullName>
    </submittedName>
</protein>
<comment type="caution">
    <text evidence="2">The sequence shown here is derived from an EMBL/GenBank/DDBJ whole genome shotgun (WGS) entry which is preliminary data.</text>
</comment>
<dbReference type="OrthoDB" id="196493at2759"/>
<dbReference type="GO" id="GO:0003844">
    <property type="term" value="F:1,4-alpha-glucan branching enzyme activity"/>
    <property type="evidence" value="ECO:0007669"/>
    <property type="project" value="TreeGrafter"/>
</dbReference>
<keyword evidence="3" id="KW-1185">Reference proteome</keyword>
<comment type="pathway">
    <text evidence="1">Glycan biosynthesis; glycogen biosynthesis.</text>
</comment>
<dbReference type="GO" id="GO:0005737">
    <property type="term" value="C:cytoplasm"/>
    <property type="evidence" value="ECO:0007669"/>
    <property type="project" value="TreeGrafter"/>
</dbReference>
<dbReference type="Proteomes" id="UP000780801">
    <property type="component" value="Unassembled WGS sequence"/>
</dbReference>
<evidence type="ECO:0000313" key="2">
    <source>
        <dbReference type="EMBL" id="KAF9579991.1"/>
    </source>
</evidence>
<evidence type="ECO:0000256" key="1">
    <source>
        <dbReference type="ARBA" id="ARBA00004964"/>
    </source>
</evidence>
<feature type="non-terminal residue" evidence="2">
    <location>
        <position position="94"/>
    </location>
</feature>
<dbReference type="Gene3D" id="2.60.40.10">
    <property type="entry name" value="Immunoglobulins"/>
    <property type="match status" value="1"/>
</dbReference>
<dbReference type="GO" id="GO:0005978">
    <property type="term" value="P:glycogen biosynthetic process"/>
    <property type="evidence" value="ECO:0007669"/>
    <property type="project" value="TreeGrafter"/>
</dbReference>
<reference evidence="2" key="1">
    <citation type="journal article" date="2020" name="Fungal Divers.">
        <title>Resolving the Mortierellaceae phylogeny through synthesis of multi-gene phylogenetics and phylogenomics.</title>
        <authorList>
            <person name="Vandepol N."/>
            <person name="Liber J."/>
            <person name="Desiro A."/>
            <person name="Na H."/>
            <person name="Kennedy M."/>
            <person name="Barry K."/>
            <person name="Grigoriev I.V."/>
            <person name="Miller A.N."/>
            <person name="O'Donnell K."/>
            <person name="Stajich J.E."/>
            <person name="Bonito G."/>
        </authorList>
    </citation>
    <scope>NUCLEOTIDE SEQUENCE</scope>
    <source>
        <strain evidence="2">KOD1015</strain>
    </source>
</reference>
<evidence type="ECO:0000313" key="3">
    <source>
        <dbReference type="Proteomes" id="UP000780801"/>
    </source>
</evidence>
<dbReference type="InterPro" id="IPR014756">
    <property type="entry name" value="Ig_E-set"/>
</dbReference>
<dbReference type="Gene3D" id="3.20.20.80">
    <property type="entry name" value="Glycosidases"/>
    <property type="match status" value="1"/>
</dbReference>
<dbReference type="AlphaFoldDB" id="A0A9P6FRP9"/>
<dbReference type="PANTHER" id="PTHR43651:SF3">
    <property type="entry name" value="1,4-ALPHA-GLUCAN-BRANCHING ENZYME"/>
    <property type="match status" value="1"/>
</dbReference>
<proteinExistence type="predicted"/>
<gene>
    <name evidence="2" type="primary">GLC3_2</name>
    <name evidence="2" type="ORF">BGW38_003534</name>
</gene>
<sequence>MTIAVAHQPETQPNVKALTKTQDGTGVIDLDPWLEPYKGGYALYKHWKDIIDKAGGYEQFSRGYEKLGFRVGKDGITYREWAPNAKEAFLFGEF</sequence>
<organism evidence="2 3">
    <name type="scientific">Lunasporangiospora selenospora</name>
    <dbReference type="NCBI Taxonomy" id="979761"/>
    <lineage>
        <taxon>Eukaryota</taxon>
        <taxon>Fungi</taxon>
        <taxon>Fungi incertae sedis</taxon>
        <taxon>Mucoromycota</taxon>
        <taxon>Mortierellomycotina</taxon>
        <taxon>Mortierellomycetes</taxon>
        <taxon>Mortierellales</taxon>
        <taxon>Mortierellaceae</taxon>
        <taxon>Lunasporangiospora</taxon>
    </lineage>
</organism>